<evidence type="ECO:0000313" key="1">
    <source>
        <dbReference type="EMBL" id="AGO85028.1"/>
    </source>
</evidence>
<dbReference type="InterPro" id="IPR052050">
    <property type="entry name" value="SecEffector_AnkRepeat"/>
</dbReference>
<name>S4VXE6_9VIRU</name>
<protein>
    <recommendedName>
        <fullName evidence="3">Ankyrin repeat domain containing protein</fullName>
    </recommendedName>
</protein>
<dbReference type="InterPro" id="IPR036047">
    <property type="entry name" value="F-box-like_dom_sf"/>
</dbReference>
<gene>
    <name evidence="1" type="ORF">psal_cds_914</name>
</gene>
<dbReference type="EMBL" id="KC977571">
    <property type="protein sequence ID" value="AGO85028.1"/>
    <property type="molecule type" value="Genomic_DNA"/>
</dbReference>
<evidence type="ECO:0008006" key="3">
    <source>
        <dbReference type="Google" id="ProtNLM"/>
    </source>
</evidence>
<dbReference type="Proteomes" id="UP000204584">
    <property type="component" value="Segment"/>
</dbReference>
<organism evidence="1 2">
    <name type="scientific">Pandoravirus salinus</name>
    <dbReference type="NCBI Taxonomy" id="1349410"/>
    <lineage>
        <taxon>Viruses</taxon>
        <taxon>Pandoravirus</taxon>
    </lineage>
</organism>
<dbReference type="KEGG" id="vg:16606815"/>
<proteinExistence type="predicted"/>
<dbReference type="PANTHER" id="PTHR46586">
    <property type="entry name" value="ANKYRIN REPEAT-CONTAINING PROTEIN"/>
    <property type="match status" value="1"/>
</dbReference>
<dbReference type="SUPFAM" id="SSF81383">
    <property type="entry name" value="F-box domain"/>
    <property type="match status" value="1"/>
</dbReference>
<dbReference type="SUPFAM" id="SSF48403">
    <property type="entry name" value="Ankyrin repeat"/>
    <property type="match status" value="1"/>
</dbReference>
<dbReference type="GeneID" id="16606815"/>
<dbReference type="InterPro" id="IPR036770">
    <property type="entry name" value="Ankyrin_rpt-contain_sf"/>
</dbReference>
<dbReference type="Gene3D" id="1.20.1280.50">
    <property type="match status" value="1"/>
</dbReference>
<dbReference type="PANTHER" id="PTHR46586:SF3">
    <property type="entry name" value="ANKYRIN REPEAT-CONTAINING PROTEIN"/>
    <property type="match status" value="1"/>
</dbReference>
<dbReference type="Gene3D" id="1.25.40.20">
    <property type="entry name" value="Ankyrin repeat-containing domain"/>
    <property type="match status" value="1"/>
</dbReference>
<evidence type="ECO:0000313" key="2">
    <source>
        <dbReference type="Proteomes" id="UP000204584"/>
    </source>
</evidence>
<keyword evidence="2" id="KW-1185">Reference proteome</keyword>
<sequence>MASDIGPRACGQEALASDRASGADALPDEILALAFSSVPCVRLLSTVPLVSRRWERVSRDSKAIGRRLCVARLKGRESKGHCLLAAKSGHLNCLAYARDRGRPWGRGVYLAAAAGGHLDVLRYAHSRGAPADKDVIRVAMVGGHFDCVWWLCEHGHPWGTAACDDVAGSAMTIDRLRRLREGGCPWGESILCVIASSGLMDCLEYAIENECPRHPGAPTKAACAGWLDGIKYMNAHGIACRWGEMCDAAIRAGHADVLDYALARDHEWSPRMEDISTALQFESLDLFRVLLARTSRNLPVARTAARAGRLDALRLVREAGYTLDGYVCDAAAAAGNLACLTYAFEHGCRWTADTAYEAVQRDAVDCLAYAHERGAPWHHDMMNECVRRRARRCLVYAVEHGCPML</sequence>
<reference evidence="1 2" key="1">
    <citation type="journal article" date="2013" name="Science">
        <title>Pandoraviruses: amoeba viruses with genomes up to 2.5 Mb reaching that of parasitic eukaryotes.</title>
        <authorList>
            <person name="Philippe N."/>
            <person name="Legendre M."/>
            <person name="Doutre G."/>
            <person name="Coute Y."/>
            <person name="Poirot O."/>
            <person name="Lescot M."/>
            <person name="Arslan D."/>
            <person name="Seltzer V."/>
            <person name="Bertaux L."/>
            <person name="Bruley C."/>
            <person name="Garin J."/>
            <person name="Claverie J.M."/>
            <person name="Abergel C."/>
        </authorList>
    </citation>
    <scope>NUCLEOTIDE SEQUENCE [LARGE SCALE GENOMIC DNA]</scope>
</reference>
<dbReference type="RefSeq" id="YP_008438102.1">
    <property type="nucleotide sequence ID" value="NC_022098.1"/>
</dbReference>
<accession>S4VXE6</accession>